<dbReference type="SUPFAM" id="SSF103481">
    <property type="entry name" value="Multidrug resistance efflux transporter EmrE"/>
    <property type="match status" value="2"/>
</dbReference>
<comment type="similarity">
    <text evidence="1">Belongs to the EamA transporter family.</text>
</comment>
<feature type="transmembrane region" description="Helical" evidence="2">
    <location>
        <begin position="18"/>
        <end position="41"/>
    </location>
</feature>
<name>A0A2N9B251_STRCX</name>
<feature type="transmembrane region" description="Helical" evidence="2">
    <location>
        <begin position="47"/>
        <end position="67"/>
    </location>
</feature>
<feature type="transmembrane region" description="Helical" evidence="2">
    <location>
        <begin position="197"/>
        <end position="215"/>
    </location>
</feature>
<feature type="transmembrane region" description="Helical" evidence="2">
    <location>
        <begin position="254"/>
        <end position="277"/>
    </location>
</feature>
<feature type="transmembrane region" description="Helical" evidence="2">
    <location>
        <begin position="283"/>
        <end position="301"/>
    </location>
</feature>
<gene>
    <name evidence="4" type="ORF">SCNRRL3882_0876</name>
</gene>
<evidence type="ECO:0000259" key="3">
    <source>
        <dbReference type="Pfam" id="PF00892"/>
    </source>
</evidence>
<evidence type="ECO:0000313" key="5">
    <source>
        <dbReference type="Proteomes" id="UP000235464"/>
    </source>
</evidence>
<dbReference type="Proteomes" id="UP000235464">
    <property type="component" value="Chromosome I"/>
</dbReference>
<dbReference type="PANTHER" id="PTHR12715:SF4">
    <property type="entry name" value="EAMA DOMAIN-CONTAINING PROTEIN"/>
    <property type="match status" value="1"/>
</dbReference>
<feature type="transmembrane region" description="Helical" evidence="2">
    <location>
        <begin position="169"/>
        <end position="185"/>
    </location>
</feature>
<feature type="domain" description="EamA" evidence="3">
    <location>
        <begin position="20"/>
        <end position="155"/>
    </location>
</feature>
<accession>A0A2N9B251</accession>
<dbReference type="RefSeq" id="WP_010047275.1">
    <property type="nucleotide sequence ID" value="NZ_LT962942.1"/>
</dbReference>
<feature type="transmembrane region" description="Helical" evidence="2">
    <location>
        <begin position="227"/>
        <end position="247"/>
    </location>
</feature>
<keyword evidence="2" id="KW-1133">Transmembrane helix</keyword>
<dbReference type="AlphaFoldDB" id="A0A2N9B251"/>
<evidence type="ECO:0000313" key="4">
    <source>
        <dbReference type="EMBL" id="SOR77404.1"/>
    </source>
</evidence>
<dbReference type="OrthoDB" id="3744378at2"/>
<proteinExistence type="inferred from homology"/>
<dbReference type="EMBL" id="LT963352">
    <property type="protein sequence ID" value="SOR77404.1"/>
    <property type="molecule type" value="Genomic_DNA"/>
</dbReference>
<feature type="transmembrane region" description="Helical" evidence="2">
    <location>
        <begin position="113"/>
        <end position="132"/>
    </location>
</feature>
<evidence type="ECO:0000256" key="1">
    <source>
        <dbReference type="ARBA" id="ARBA00007362"/>
    </source>
</evidence>
<dbReference type="PANTHER" id="PTHR12715">
    <property type="entry name" value="TRANSPORTER, DRUG/METABOLITE EXPORTER FAMILY"/>
    <property type="match status" value="1"/>
</dbReference>
<dbReference type="Pfam" id="PF00892">
    <property type="entry name" value="EamA"/>
    <property type="match status" value="2"/>
</dbReference>
<dbReference type="InterPro" id="IPR052756">
    <property type="entry name" value="Alkyne_AA_exporter"/>
</dbReference>
<organism evidence="4 5">
    <name type="scientific">Streptomyces chartreusis NRRL 3882</name>
    <dbReference type="NCBI Taxonomy" id="1079985"/>
    <lineage>
        <taxon>Bacteria</taxon>
        <taxon>Bacillati</taxon>
        <taxon>Actinomycetota</taxon>
        <taxon>Actinomycetes</taxon>
        <taxon>Kitasatosporales</taxon>
        <taxon>Streptomycetaceae</taxon>
        <taxon>Streptomyces</taxon>
    </lineage>
</organism>
<keyword evidence="2" id="KW-0472">Membrane</keyword>
<evidence type="ECO:0000256" key="2">
    <source>
        <dbReference type="SAM" id="Phobius"/>
    </source>
</evidence>
<reference evidence="5" key="1">
    <citation type="submission" date="2017-11" db="EMBL/GenBank/DDBJ databases">
        <authorList>
            <person name="Wibberg D."/>
        </authorList>
    </citation>
    <scope>NUCLEOTIDE SEQUENCE [LARGE SCALE GENOMIC DNA]</scope>
</reference>
<sequence length="306" mass="32137">MTVEETVAPARSAPPLTVWLALLGALTLWASAFVGISSALADFTPGAISLVRYAVSSVVAVLMWLAYSRRRREKVEVPARRDVWPIVASAFLVVVVYSLGINYGEQSVTPGTASFIAGQAPVFSILLAWLLLRERVAGRGWLGVGIGAAGVVLMLFADQSGGVQINNGSLFVLAATVGECLYFVLSKPLLERYSPHALNAWVTVAGTVMLLPYAGQALSSLASAPTSSILLLVYLGIFPGAVAYLLWNMALAHLSVTATTSSLYALPAITIVMSVLWVDKLPSTLGVIGGLVSLVGAGLVANRQSH</sequence>
<dbReference type="GO" id="GO:0016020">
    <property type="term" value="C:membrane"/>
    <property type="evidence" value="ECO:0007669"/>
    <property type="project" value="InterPro"/>
</dbReference>
<feature type="domain" description="EamA" evidence="3">
    <location>
        <begin position="168"/>
        <end position="300"/>
    </location>
</feature>
<protein>
    <submittedName>
        <fullName evidence="4">Putative DMT superfamily transporter inner membrane protein</fullName>
    </submittedName>
</protein>
<dbReference type="InterPro" id="IPR037185">
    <property type="entry name" value="EmrE-like"/>
</dbReference>
<feature type="transmembrane region" description="Helical" evidence="2">
    <location>
        <begin position="139"/>
        <end position="157"/>
    </location>
</feature>
<dbReference type="InterPro" id="IPR000620">
    <property type="entry name" value="EamA_dom"/>
</dbReference>
<keyword evidence="2" id="KW-0812">Transmembrane</keyword>
<feature type="transmembrane region" description="Helical" evidence="2">
    <location>
        <begin position="83"/>
        <end position="101"/>
    </location>
</feature>
<keyword evidence="5" id="KW-1185">Reference proteome</keyword>